<protein>
    <submittedName>
        <fullName evidence="6">RNAse P Rpr2/Rpp21 subunit domain-containing protein</fullName>
    </submittedName>
</protein>
<evidence type="ECO:0000256" key="1">
    <source>
        <dbReference type="ARBA" id="ARBA00022694"/>
    </source>
</evidence>
<keyword evidence="1" id="KW-0819">tRNA processing</keyword>
<reference evidence="6 8" key="3">
    <citation type="submission" date="2016-01" db="EMBL/GenBank/DDBJ databases">
        <title>Biosynthesis of antibiotic leucinostatins and their inhibition on Phytophthora in bio-control Purpureocillium lilacinum.</title>
        <authorList>
            <person name="Wang G."/>
            <person name="Liu Z."/>
            <person name="Lin R."/>
            <person name="Li E."/>
            <person name="Mao Z."/>
            <person name="Ling J."/>
            <person name="Yin W."/>
            <person name="Xie B."/>
        </authorList>
    </citation>
    <scope>NUCLEOTIDE SEQUENCE [LARGE SCALE GENOMIC DNA]</scope>
    <source>
        <strain evidence="6">PLBJ-1</strain>
    </source>
</reference>
<proteinExistence type="inferred from homology"/>
<keyword evidence="2" id="KW-0479">Metal-binding</keyword>
<dbReference type="InterPro" id="IPR007175">
    <property type="entry name" value="Rpr2/Snm1/Rpp21"/>
</dbReference>
<dbReference type="AlphaFoldDB" id="A0A179H867"/>
<sequence>MAKQKLNTGVQNKIIYSRASYLYQAADYLARRAREGQHPPDNQAPEGKQAVHGAQIEQRQKAIGNLSRQVICDMRAVSLKAQIRQGTSLKRTICKFCDTLQIEGETCRSIIENQSKGGRKPWADVLVIKCNTCGNAKRFPVSAPRQQRRAVRPGKPQEAKGEREENDEGA</sequence>
<organism evidence="6 8">
    <name type="scientific">Purpureocillium lilacinum</name>
    <name type="common">Paecilomyces lilacinus</name>
    <dbReference type="NCBI Taxonomy" id="33203"/>
    <lineage>
        <taxon>Eukaryota</taxon>
        <taxon>Fungi</taxon>
        <taxon>Dikarya</taxon>
        <taxon>Ascomycota</taxon>
        <taxon>Pezizomycotina</taxon>
        <taxon>Sordariomycetes</taxon>
        <taxon>Hypocreomycetidae</taxon>
        <taxon>Hypocreales</taxon>
        <taxon>Ophiocordycipitaceae</taxon>
        <taxon>Purpureocillium</taxon>
    </lineage>
</organism>
<dbReference type="PANTHER" id="PTHR14742">
    <property type="entry name" value="RIBONUCLEASE P SUBUNIT P21"/>
    <property type="match status" value="1"/>
</dbReference>
<evidence type="ECO:0000313" key="6">
    <source>
        <dbReference type="EMBL" id="OAQ86436.1"/>
    </source>
</evidence>
<keyword evidence="3" id="KW-0862">Zinc</keyword>
<dbReference type="Gene3D" id="6.20.50.20">
    <property type="match status" value="1"/>
</dbReference>
<evidence type="ECO:0000256" key="4">
    <source>
        <dbReference type="ARBA" id="ARBA00038402"/>
    </source>
</evidence>
<name>A0A179H867_PURLI</name>
<evidence type="ECO:0000313" key="8">
    <source>
        <dbReference type="Proteomes" id="UP000078240"/>
    </source>
</evidence>
<evidence type="ECO:0000313" key="9">
    <source>
        <dbReference type="Proteomes" id="UP000245956"/>
    </source>
</evidence>
<evidence type="ECO:0000256" key="2">
    <source>
        <dbReference type="ARBA" id="ARBA00022723"/>
    </source>
</evidence>
<dbReference type="EMBL" id="LSBH01000001">
    <property type="protein sequence ID" value="OAQ86436.1"/>
    <property type="molecule type" value="Genomic_DNA"/>
</dbReference>
<evidence type="ECO:0000256" key="5">
    <source>
        <dbReference type="SAM" id="MobiDB-lite"/>
    </source>
</evidence>
<reference evidence="7 9" key="2">
    <citation type="journal article" date="2016" name="Front. Microbiol.">
        <title>Genome and transcriptome sequences reveal the specific parasitism of the nematophagous Purpureocillium lilacinum 36-1.</title>
        <authorList>
            <person name="Xie J."/>
            <person name="Li S."/>
            <person name="Mo C."/>
            <person name="Xiao X."/>
            <person name="Peng D."/>
            <person name="Wang G."/>
            <person name="Xiao Y."/>
        </authorList>
    </citation>
    <scope>NUCLEOTIDE SEQUENCE [LARGE SCALE GENOMIC DNA]</scope>
    <source>
        <strain evidence="7 9">36-1</strain>
    </source>
</reference>
<comment type="caution">
    <text evidence="6">The sequence shown here is derived from an EMBL/GenBank/DDBJ whole genome shotgun (WGS) entry which is preliminary data.</text>
</comment>
<dbReference type="GO" id="GO:0005655">
    <property type="term" value="C:nucleolar ribonuclease P complex"/>
    <property type="evidence" value="ECO:0007669"/>
    <property type="project" value="TreeGrafter"/>
</dbReference>
<feature type="region of interest" description="Disordered" evidence="5">
    <location>
        <begin position="139"/>
        <end position="170"/>
    </location>
</feature>
<dbReference type="Pfam" id="PF04032">
    <property type="entry name" value="Rpr2"/>
    <property type="match status" value="1"/>
</dbReference>
<dbReference type="Proteomes" id="UP000245956">
    <property type="component" value="Unassembled WGS sequence"/>
</dbReference>
<dbReference type="GO" id="GO:0046872">
    <property type="term" value="F:metal ion binding"/>
    <property type="evidence" value="ECO:0007669"/>
    <property type="project" value="UniProtKB-KW"/>
</dbReference>
<comment type="similarity">
    <text evidence="4">Belongs to the eukaryotic/archaeal RNase P protein component 4 family.</text>
</comment>
<accession>A0A179H867</accession>
<reference evidence="7" key="1">
    <citation type="submission" date="2015-05" db="EMBL/GenBank/DDBJ databases">
        <authorList>
            <person name="Wang D.B."/>
            <person name="Wang M."/>
        </authorList>
    </citation>
    <scope>NUCLEOTIDE SEQUENCE</scope>
    <source>
        <strain evidence="7">36-1</strain>
    </source>
</reference>
<evidence type="ECO:0000313" key="7">
    <source>
        <dbReference type="EMBL" id="PWI71041.1"/>
    </source>
</evidence>
<dbReference type="GO" id="GO:0008033">
    <property type="term" value="P:tRNA processing"/>
    <property type="evidence" value="ECO:0007669"/>
    <property type="project" value="UniProtKB-KW"/>
</dbReference>
<dbReference type="EMBL" id="LCWV01000008">
    <property type="protein sequence ID" value="PWI71041.1"/>
    <property type="molecule type" value="Genomic_DNA"/>
</dbReference>
<gene>
    <name evidence="7" type="ORF">PCL_12409</name>
    <name evidence="6" type="ORF">VFPBJ_00476</name>
</gene>
<dbReference type="PANTHER" id="PTHR14742:SF0">
    <property type="entry name" value="RIBONUCLEASE P PROTEIN SUBUNIT P21"/>
    <property type="match status" value="1"/>
</dbReference>
<dbReference type="Proteomes" id="UP000078240">
    <property type="component" value="Unassembled WGS sequence"/>
</dbReference>
<evidence type="ECO:0000256" key="3">
    <source>
        <dbReference type="ARBA" id="ARBA00022833"/>
    </source>
</evidence>